<evidence type="ECO:0000256" key="1">
    <source>
        <dbReference type="SAM" id="MobiDB-lite"/>
    </source>
</evidence>
<dbReference type="EMBL" id="JAVYJV010000008">
    <property type="protein sequence ID" value="KAK4364166.1"/>
    <property type="molecule type" value="Genomic_DNA"/>
</dbReference>
<name>A0AAE1VHS0_9SOLA</name>
<evidence type="ECO:0000313" key="2">
    <source>
        <dbReference type="EMBL" id="KAK4364166.1"/>
    </source>
</evidence>
<reference evidence="2" key="1">
    <citation type="submission" date="2023-12" db="EMBL/GenBank/DDBJ databases">
        <title>Genome assembly of Anisodus tanguticus.</title>
        <authorList>
            <person name="Wang Y.-J."/>
        </authorList>
    </citation>
    <scope>NUCLEOTIDE SEQUENCE</scope>
    <source>
        <strain evidence="2">KB-2021</strain>
        <tissue evidence="2">Leaf</tissue>
    </source>
</reference>
<comment type="caution">
    <text evidence="2">The sequence shown here is derived from an EMBL/GenBank/DDBJ whole genome shotgun (WGS) entry which is preliminary data.</text>
</comment>
<dbReference type="AlphaFoldDB" id="A0AAE1VHS0"/>
<keyword evidence="3" id="KW-1185">Reference proteome</keyword>
<evidence type="ECO:0000313" key="3">
    <source>
        <dbReference type="Proteomes" id="UP001291623"/>
    </source>
</evidence>
<proteinExistence type="predicted"/>
<feature type="region of interest" description="Disordered" evidence="1">
    <location>
        <begin position="33"/>
        <end position="63"/>
    </location>
</feature>
<dbReference type="Proteomes" id="UP001291623">
    <property type="component" value="Unassembled WGS sequence"/>
</dbReference>
<organism evidence="2 3">
    <name type="scientific">Anisodus tanguticus</name>
    <dbReference type="NCBI Taxonomy" id="243964"/>
    <lineage>
        <taxon>Eukaryota</taxon>
        <taxon>Viridiplantae</taxon>
        <taxon>Streptophyta</taxon>
        <taxon>Embryophyta</taxon>
        <taxon>Tracheophyta</taxon>
        <taxon>Spermatophyta</taxon>
        <taxon>Magnoliopsida</taxon>
        <taxon>eudicotyledons</taxon>
        <taxon>Gunneridae</taxon>
        <taxon>Pentapetalae</taxon>
        <taxon>asterids</taxon>
        <taxon>lamiids</taxon>
        <taxon>Solanales</taxon>
        <taxon>Solanaceae</taxon>
        <taxon>Solanoideae</taxon>
        <taxon>Hyoscyameae</taxon>
        <taxon>Anisodus</taxon>
    </lineage>
</organism>
<sequence>MWAQSLPIYKGLRQSAPIEGTIVLTTLALMKRPEQSSTTQDENPQVRKEAEALESDNQDSMSKSPSLLQDLIFFIAISVEIRLVLLKFAGLKIE</sequence>
<protein>
    <submittedName>
        <fullName evidence="2">Uncharacterized protein</fullName>
    </submittedName>
</protein>
<accession>A0AAE1VHS0</accession>
<gene>
    <name evidence="2" type="ORF">RND71_015524</name>
</gene>